<keyword evidence="2" id="KW-1185">Reference proteome</keyword>
<dbReference type="RefSeq" id="XP_005782176.1">
    <property type="nucleotide sequence ID" value="XM_005782119.1"/>
</dbReference>
<dbReference type="HOGENOM" id="CLU_1014098_0_0_1"/>
<dbReference type="AlphaFoldDB" id="A0A0D3K1W2"/>
<accession>A0A0D3K1W2</accession>
<proteinExistence type="predicted"/>
<dbReference type="Proteomes" id="UP000013827">
    <property type="component" value="Unassembled WGS sequence"/>
</dbReference>
<evidence type="ECO:0000313" key="1">
    <source>
        <dbReference type="EnsemblProtists" id="EOD29747"/>
    </source>
</evidence>
<sequence>MTDKWRGWLYTHSSASDDGWKRVCKLSSSATSAAILPEEIRMVLFKRSAVEERERRYLSALGEPVPHERERLLSSNGWHSFELSVRTAKAREADLRRLVRLGAFMAERGRVGVLKLPGGASVVMHEIATVELPLEAGGPEVVVRCGLALGTASASAAAAELSPPPPDTATAAAEIEAVVAAAHATLEPQPATSSAALPATSSAATSGTALKNSGAASSAALSEAAAAVAAAAGRVLWHFPSLLLADDSSPRTTDDYPSFSDSSLFGANAYYPFGP</sequence>
<dbReference type="PaxDb" id="2903-EOD29747"/>
<dbReference type="EnsemblProtists" id="EOD29747">
    <property type="protein sequence ID" value="EOD29747"/>
    <property type="gene ID" value="EMIHUDRAFT_123196"/>
</dbReference>
<name>A0A0D3K1W2_EMIH1</name>
<reference evidence="1" key="2">
    <citation type="submission" date="2024-10" db="UniProtKB">
        <authorList>
            <consortium name="EnsemblProtists"/>
        </authorList>
    </citation>
    <scope>IDENTIFICATION</scope>
</reference>
<reference evidence="2" key="1">
    <citation type="journal article" date="2013" name="Nature">
        <title>Pan genome of the phytoplankton Emiliania underpins its global distribution.</title>
        <authorList>
            <person name="Read B.A."/>
            <person name="Kegel J."/>
            <person name="Klute M.J."/>
            <person name="Kuo A."/>
            <person name="Lefebvre S.C."/>
            <person name="Maumus F."/>
            <person name="Mayer C."/>
            <person name="Miller J."/>
            <person name="Monier A."/>
            <person name="Salamov A."/>
            <person name="Young J."/>
            <person name="Aguilar M."/>
            <person name="Claverie J.M."/>
            <person name="Frickenhaus S."/>
            <person name="Gonzalez K."/>
            <person name="Herman E.K."/>
            <person name="Lin Y.C."/>
            <person name="Napier J."/>
            <person name="Ogata H."/>
            <person name="Sarno A.F."/>
            <person name="Shmutz J."/>
            <person name="Schroeder D."/>
            <person name="de Vargas C."/>
            <person name="Verret F."/>
            <person name="von Dassow P."/>
            <person name="Valentin K."/>
            <person name="Van de Peer Y."/>
            <person name="Wheeler G."/>
            <person name="Dacks J.B."/>
            <person name="Delwiche C.F."/>
            <person name="Dyhrman S.T."/>
            <person name="Glockner G."/>
            <person name="John U."/>
            <person name="Richards T."/>
            <person name="Worden A.Z."/>
            <person name="Zhang X."/>
            <person name="Grigoriev I.V."/>
            <person name="Allen A.E."/>
            <person name="Bidle K."/>
            <person name="Borodovsky M."/>
            <person name="Bowler C."/>
            <person name="Brownlee C."/>
            <person name="Cock J.M."/>
            <person name="Elias M."/>
            <person name="Gladyshev V.N."/>
            <person name="Groth M."/>
            <person name="Guda C."/>
            <person name="Hadaegh A."/>
            <person name="Iglesias-Rodriguez M.D."/>
            <person name="Jenkins J."/>
            <person name="Jones B.M."/>
            <person name="Lawson T."/>
            <person name="Leese F."/>
            <person name="Lindquist E."/>
            <person name="Lobanov A."/>
            <person name="Lomsadze A."/>
            <person name="Malik S.B."/>
            <person name="Marsh M.E."/>
            <person name="Mackinder L."/>
            <person name="Mock T."/>
            <person name="Mueller-Roeber B."/>
            <person name="Pagarete A."/>
            <person name="Parker M."/>
            <person name="Probert I."/>
            <person name="Quesneville H."/>
            <person name="Raines C."/>
            <person name="Rensing S.A."/>
            <person name="Riano-Pachon D.M."/>
            <person name="Richier S."/>
            <person name="Rokitta S."/>
            <person name="Shiraiwa Y."/>
            <person name="Soanes D.M."/>
            <person name="van der Giezen M."/>
            <person name="Wahlund T.M."/>
            <person name="Williams B."/>
            <person name="Wilson W."/>
            <person name="Wolfe G."/>
            <person name="Wurch L.L."/>
        </authorList>
    </citation>
    <scope>NUCLEOTIDE SEQUENCE</scope>
</reference>
<organism evidence="1 2">
    <name type="scientific">Emiliania huxleyi (strain CCMP1516)</name>
    <dbReference type="NCBI Taxonomy" id="280463"/>
    <lineage>
        <taxon>Eukaryota</taxon>
        <taxon>Haptista</taxon>
        <taxon>Haptophyta</taxon>
        <taxon>Prymnesiophyceae</taxon>
        <taxon>Isochrysidales</taxon>
        <taxon>Noelaerhabdaceae</taxon>
        <taxon>Emiliania</taxon>
    </lineage>
</organism>
<protein>
    <submittedName>
        <fullName evidence="1">Uncharacterized protein</fullName>
    </submittedName>
</protein>
<dbReference type="GeneID" id="17275022"/>
<evidence type="ECO:0000313" key="2">
    <source>
        <dbReference type="Proteomes" id="UP000013827"/>
    </source>
</evidence>
<dbReference type="KEGG" id="ehx:EMIHUDRAFT_123196"/>